<dbReference type="EMBL" id="JXJN01023594">
    <property type="status" value="NOT_ANNOTATED_CDS"/>
    <property type="molecule type" value="Genomic_DNA"/>
</dbReference>
<feature type="transmembrane region" description="Helical" evidence="1">
    <location>
        <begin position="151"/>
        <end position="172"/>
    </location>
</feature>
<keyword evidence="3" id="KW-1185">Reference proteome</keyword>
<keyword evidence="1" id="KW-0472">Membrane</keyword>
<dbReference type="AlphaFoldDB" id="A0A1B0C0G5"/>
<dbReference type="Proteomes" id="UP000092460">
    <property type="component" value="Unassembled WGS sequence"/>
</dbReference>
<dbReference type="STRING" id="67801.A0A1B0C0G5"/>
<proteinExistence type="predicted"/>
<evidence type="ECO:0000313" key="3">
    <source>
        <dbReference type="Proteomes" id="UP000092460"/>
    </source>
</evidence>
<organism evidence="2 3">
    <name type="scientific">Glossina palpalis gambiensis</name>
    <dbReference type="NCBI Taxonomy" id="67801"/>
    <lineage>
        <taxon>Eukaryota</taxon>
        <taxon>Metazoa</taxon>
        <taxon>Ecdysozoa</taxon>
        <taxon>Arthropoda</taxon>
        <taxon>Hexapoda</taxon>
        <taxon>Insecta</taxon>
        <taxon>Pterygota</taxon>
        <taxon>Neoptera</taxon>
        <taxon>Endopterygota</taxon>
        <taxon>Diptera</taxon>
        <taxon>Brachycera</taxon>
        <taxon>Muscomorpha</taxon>
        <taxon>Hippoboscoidea</taxon>
        <taxon>Glossinidae</taxon>
        <taxon>Glossina</taxon>
    </lineage>
</organism>
<dbReference type="EnsemblMetazoa" id="GPPI045897-RA">
    <property type="protein sequence ID" value="GPPI045897-PA"/>
    <property type="gene ID" value="GPPI045897"/>
</dbReference>
<evidence type="ECO:0000313" key="2">
    <source>
        <dbReference type="EnsemblMetazoa" id="GPPI045897-PA"/>
    </source>
</evidence>
<accession>A0A1B0C0G5</accession>
<feature type="transmembrane region" description="Helical" evidence="1">
    <location>
        <begin position="120"/>
        <end position="145"/>
    </location>
</feature>
<sequence length="217" mass="24233">MVDGVVEADNDDVIKRVVGLVEIISKAAAEAYDEDGFSSGKGAINVLCISITTENINNDHITDTFAFFDFYPKTQTCSELRTYQFENLESRLFDELIAYVLSLFVRDSEKCYPIRFISKMLLTLMLIVLFESLSAASTFVTIIIIEIYTYGVVNNAAIALAIAVVSFAIYLYSQSPVANTGKLRSTQKHSELITTHAYDKRKLLECEGDSDLEMDIV</sequence>
<dbReference type="VEuPathDB" id="VectorBase:GPPI045897"/>
<evidence type="ECO:0000256" key="1">
    <source>
        <dbReference type="SAM" id="Phobius"/>
    </source>
</evidence>
<reference evidence="2" key="2">
    <citation type="submission" date="2020-05" db="UniProtKB">
        <authorList>
            <consortium name="EnsemblMetazoa"/>
        </authorList>
    </citation>
    <scope>IDENTIFICATION</scope>
    <source>
        <strain evidence="2">IAEA</strain>
    </source>
</reference>
<keyword evidence="1" id="KW-0812">Transmembrane</keyword>
<name>A0A1B0C0G5_9MUSC</name>
<reference evidence="3" key="1">
    <citation type="submission" date="2015-01" db="EMBL/GenBank/DDBJ databases">
        <authorList>
            <person name="Aksoy S."/>
            <person name="Warren W."/>
            <person name="Wilson R.K."/>
        </authorList>
    </citation>
    <scope>NUCLEOTIDE SEQUENCE [LARGE SCALE GENOMIC DNA]</scope>
    <source>
        <strain evidence="3">IAEA</strain>
    </source>
</reference>
<keyword evidence="1" id="KW-1133">Transmembrane helix</keyword>
<protein>
    <submittedName>
        <fullName evidence="2">Uncharacterized protein</fullName>
    </submittedName>
</protein>